<dbReference type="eggNOG" id="ENOG502ZXTC">
    <property type="taxonomic scope" value="Bacteria"/>
</dbReference>
<proteinExistence type="predicted"/>
<organism evidence="1 2">
    <name type="scientific">Candidatus Scalindua brodae</name>
    <dbReference type="NCBI Taxonomy" id="237368"/>
    <lineage>
        <taxon>Bacteria</taxon>
        <taxon>Pseudomonadati</taxon>
        <taxon>Planctomycetota</taxon>
        <taxon>Candidatus Brocadiia</taxon>
        <taxon>Candidatus Brocadiales</taxon>
        <taxon>Candidatus Scalinduaceae</taxon>
        <taxon>Candidatus Scalindua</taxon>
    </lineage>
</organism>
<dbReference type="InterPro" id="IPR022453">
    <property type="entry name" value="Znf_MqsA-type"/>
</dbReference>
<comment type="caution">
    <text evidence="1">The sequence shown here is derived from an EMBL/GenBank/DDBJ whole genome shotgun (WGS) entry which is preliminary data.</text>
</comment>
<dbReference type="Proteomes" id="UP000030652">
    <property type="component" value="Unassembled WGS sequence"/>
</dbReference>
<dbReference type="AlphaFoldDB" id="A0A0B0EIZ4"/>
<dbReference type="EMBL" id="JRYO01000216">
    <property type="protein sequence ID" value="KHE91088.1"/>
    <property type="molecule type" value="Genomic_DNA"/>
</dbReference>
<dbReference type="Gene3D" id="3.10.20.860">
    <property type="match status" value="1"/>
</dbReference>
<dbReference type="NCBIfam" id="TIGR03831">
    <property type="entry name" value="YgiT_finger"/>
    <property type="match status" value="1"/>
</dbReference>
<reference evidence="1 2" key="1">
    <citation type="submission" date="2014-10" db="EMBL/GenBank/DDBJ databases">
        <title>Draft genome of anammox bacterium scalindua brodae, obtained using differential coverage binning of sequence data from two enrichment reactors.</title>
        <authorList>
            <person name="Speth D.R."/>
            <person name="Russ L."/>
            <person name="Kartal B."/>
            <person name="Op den Camp H.J."/>
            <person name="Dutilh B.E."/>
            <person name="Jetten M.S."/>
        </authorList>
    </citation>
    <scope>NUCLEOTIDE SEQUENCE [LARGE SCALE GENOMIC DNA]</scope>
    <source>
        <strain evidence="1">RU1</strain>
    </source>
</reference>
<evidence type="ECO:0000313" key="1">
    <source>
        <dbReference type="EMBL" id="KHE91088.1"/>
    </source>
</evidence>
<accession>A0A0B0EIZ4</accession>
<sequence>MKCSIKGCPGDYENRNIVHTVCQNDKVTVIDHVPAEVCSICGDVLLTPTTIQHIESILESSKSPERTVPLYEYV</sequence>
<protein>
    <recommendedName>
        <fullName evidence="3">YgiT-type zinc finger domain protein</fullName>
    </recommendedName>
</protein>
<evidence type="ECO:0000313" key="2">
    <source>
        <dbReference type="Proteomes" id="UP000030652"/>
    </source>
</evidence>
<gene>
    <name evidence="1" type="ORF">SCABRO_03147</name>
</gene>
<name>A0A0B0EIZ4_9BACT</name>
<evidence type="ECO:0008006" key="3">
    <source>
        <dbReference type="Google" id="ProtNLM"/>
    </source>
</evidence>